<keyword evidence="3" id="KW-1185">Reference proteome</keyword>
<dbReference type="EMBL" id="BTGU01002161">
    <property type="protein sequence ID" value="GMN34793.1"/>
    <property type="molecule type" value="Genomic_DNA"/>
</dbReference>
<organism evidence="2 3">
    <name type="scientific">Ficus carica</name>
    <name type="common">Common fig</name>
    <dbReference type="NCBI Taxonomy" id="3494"/>
    <lineage>
        <taxon>Eukaryota</taxon>
        <taxon>Viridiplantae</taxon>
        <taxon>Streptophyta</taxon>
        <taxon>Embryophyta</taxon>
        <taxon>Tracheophyta</taxon>
        <taxon>Spermatophyta</taxon>
        <taxon>Magnoliopsida</taxon>
        <taxon>eudicotyledons</taxon>
        <taxon>Gunneridae</taxon>
        <taxon>Pentapetalae</taxon>
        <taxon>rosids</taxon>
        <taxon>fabids</taxon>
        <taxon>Rosales</taxon>
        <taxon>Moraceae</taxon>
        <taxon>Ficeae</taxon>
        <taxon>Ficus</taxon>
    </lineage>
</organism>
<dbReference type="AlphaFoldDB" id="A0AA88CTW5"/>
<dbReference type="Proteomes" id="UP001187192">
    <property type="component" value="Unassembled WGS sequence"/>
</dbReference>
<name>A0AA88CTW5_FICCA</name>
<proteinExistence type="predicted"/>
<evidence type="ECO:0000256" key="1">
    <source>
        <dbReference type="SAM" id="MobiDB-lite"/>
    </source>
</evidence>
<feature type="compositionally biased region" description="Basic residues" evidence="1">
    <location>
        <begin position="8"/>
        <end position="20"/>
    </location>
</feature>
<comment type="caution">
    <text evidence="2">The sequence shown here is derived from an EMBL/GenBank/DDBJ whole genome shotgun (WGS) entry which is preliminary data.</text>
</comment>
<accession>A0AA88CTW5</accession>
<protein>
    <submittedName>
        <fullName evidence="2">Uncharacterized protein</fullName>
    </submittedName>
</protein>
<feature type="region of interest" description="Disordered" evidence="1">
    <location>
        <begin position="1"/>
        <end position="58"/>
    </location>
</feature>
<reference evidence="2" key="1">
    <citation type="submission" date="2023-07" db="EMBL/GenBank/DDBJ databases">
        <title>draft genome sequence of fig (Ficus carica).</title>
        <authorList>
            <person name="Takahashi T."/>
            <person name="Nishimura K."/>
        </authorList>
    </citation>
    <scope>NUCLEOTIDE SEQUENCE</scope>
</reference>
<evidence type="ECO:0000313" key="2">
    <source>
        <dbReference type="EMBL" id="GMN34793.1"/>
    </source>
</evidence>
<gene>
    <name evidence="2" type="ORF">TIFTF001_042119</name>
</gene>
<sequence>MMCNSPKYSRRPPSQRRAGRPGRAADQGTLRPRVTGGVIGHPERASGGSSGTEKNRAGCAREAVTLELPAWERSNRRRQLGTTRTIAYRLEVAIASLL</sequence>
<evidence type="ECO:0000313" key="3">
    <source>
        <dbReference type="Proteomes" id="UP001187192"/>
    </source>
</evidence>